<gene>
    <name evidence="3" type="primary">menH</name>
    <name evidence="3" type="ORF">GKIL_1202</name>
</gene>
<dbReference type="PANTHER" id="PTHR43798">
    <property type="entry name" value="MONOACYLGLYCEROL LIPASE"/>
    <property type="match status" value="1"/>
</dbReference>
<dbReference type="GO" id="GO:0016020">
    <property type="term" value="C:membrane"/>
    <property type="evidence" value="ECO:0007669"/>
    <property type="project" value="TreeGrafter"/>
</dbReference>
<sequence>MPYVTIDGTEHFYTLEGTARSGQVPRVFVHGWCGSSRYWEPLIADSANRTLCLSYDLRGFGRSRLTATASRDFSLEAYSRELLALIDHLGFERIDLNAHSMGASIGLAFANLFPERVRRLILTCTGVFEYEMLLFETFYLASNIVIALRPAWIVHLPPIRTAFQRRFVHKLLEDRWARLFLEDYVVASSAAARGTLYSSIGKHATYQMPDAFRQLQVPTLLISGERDQIIPATGARRASELNPQLRLEVIPATGHFPMLEAQRDYQQIVERFLTETDESPPG</sequence>
<dbReference type="STRING" id="1183438.GKIL_1202"/>
<dbReference type="HOGENOM" id="CLU_020336_13_9_3"/>
<dbReference type="eggNOG" id="COG2267">
    <property type="taxonomic scope" value="Bacteria"/>
</dbReference>
<dbReference type="InterPro" id="IPR000639">
    <property type="entry name" value="Epox_hydrolase-like"/>
</dbReference>
<dbReference type="SUPFAM" id="SSF53474">
    <property type="entry name" value="alpha/beta-Hydrolases"/>
    <property type="match status" value="1"/>
</dbReference>
<dbReference type="InterPro" id="IPR029058">
    <property type="entry name" value="AB_hydrolase_fold"/>
</dbReference>
<protein>
    <submittedName>
        <fullName evidence="3">Alpha/beta hydrolase fold protein</fullName>
        <ecNumber evidence="3">4.2.99.20</ecNumber>
    </submittedName>
</protein>
<dbReference type="AlphaFoldDB" id="U5QF13"/>
<dbReference type="PATRIC" id="fig|1183438.3.peg.1184"/>
<feature type="domain" description="AB hydrolase-1" evidence="2">
    <location>
        <begin position="27"/>
        <end position="261"/>
    </location>
</feature>
<keyword evidence="1 3" id="KW-0378">Hydrolase</keyword>
<dbReference type="EMBL" id="CP003587">
    <property type="protein sequence ID" value="AGY57448.1"/>
    <property type="molecule type" value="Genomic_DNA"/>
</dbReference>
<keyword evidence="3" id="KW-0456">Lyase</keyword>
<dbReference type="OrthoDB" id="252464at2"/>
<reference evidence="3 4" key="1">
    <citation type="journal article" date="2013" name="PLoS ONE">
        <title>Cultivation and Complete Genome Sequencing of Gloeobacter kilaueensis sp. nov., from a Lava Cave in Kilauea Caldera, Hawai'i.</title>
        <authorList>
            <person name="Saw J.H."/>
            <person name="Schatz M."/>
            <person name="Brown M.V."/>
            <person name="Kunkel D.D."/>
            <person name="Foster J.S."/>
            <person name="Shick H."/>
            <person name="Christensen S."/>
            <person name="Hou S."/>
            <person name="Wan X."/>
            <person name="Donachie S.P."/>
        </authorList>
    </citation>
    <scope>NUCLEOTIDE SEQUENCE [LARGE SCALE GENOMIC DNA]</scope>
    <source>
        <strain evidence="4">JS</strain>
    </source>
</reference>
<evidence type="ECO:0000256" key="1">
    <source>
        <dbReference type="ARBA" id="ARBA00022801"/>
    </source>
</evidence>
<evidence type="ECO:0000313" key="4">
    <source>
        <dbReference type="Proteomes" id="UP000017396"/>
    </source>
</evidence>
<dbReference type="RefSeq" id="WP_023172532.1">
    <property type="nucleotide sequence ID" value="NC_022600.1"/>
</dbReference>
<dbReference type="PRINTS" id="PR00412">
    <property type="entry name" value="EPOXHYDRLASE"/>
</dbReference>
<accession>U5QF13</accession>
<dbReference type="PRINTS" id="PR00111">
    <property type="entry name" value="ABHYDROLASE"/>
</dbReference>
<name>U5QF13_GLOK1</name>
<evidence type="ECO:0000313" key="3">
    <source>
        <dbReference type="EMBL" id="AGY57448.1"/>
    </source>
</evidence>
<organism evidence="3 4">
    <name type="scientific">Gloeobacter kilaueensis (strain ATCC BAA-2537 / CCAP 1431/1 / ULC 316 / JS1)</name>
    <dbReference type="NCBI Taxonomy" id="1183438"/>
    <lineage>
        <taxon>Bacteria</taxon>
        <taxon>Bacillati</taxon>
        <taxon>Cyanobacteriota</taxon>
        <taxon>Cyanophyceae</taxon>
        <taxon>Gloeobacterales</taxon>
        <taxon>Gloeobacteraceae</taxon>
        <taxon>Gloeobacter</taxon>
    </lineage>
</organism>
<dbReference type="InterPro" id="IPR000073">
    <property type="entry name" value="AB_hydrolase_1"/>
</dbReference>
<dbReference type="Pfam" id="PF00561">
    <property type="entry name" value="Abhydrolase_1"/>
    <property type="match status" value="1"/>
</dbReference>
<dbReference type="KEGG" id="glj:GKIL_1202"/>
<proteinExistence type="predicted"/>
<dbReference type="EC" id="4.2.99.20" evidence="3"/>
<dbReference type="Gene3D" id="3.40.50.1820">
    <property type="entry name" value="alpha/beta hydrolase"/>
    <property type="match status" value="1"/>
</dbReference>
<dbReference type="PANTHER" id="PTHR43798:SF31">
    <property type="entry name" value="AB HYDROLASE SUPERFAMILY PROTEIN YCLE"/>
    <property type="match status" value="1"/>
</dbReference>
<dbReference type="Proteomes" id="UP000017396">
    <property type="component" value="Chromosome"/>
</dbReference>
<dbReference type="InterPro" id="IPR050266">
    <property type="entry name" value="AB_hydrolase_sf"/>
</dbReference>
<keyword evidence="4" id="KW-1185">Reference proteome</keyword>
<dbReference type="GO" id="GO:0070205">
    <property type="term" value="F:2-succinyl-6-hydroxy-2,4-cyclohexadiene-1-carboxylate synthase activity"/>
    <property type="evidence" value="ECO:0007669"/>
    <property type="project" value="UniProtKB-EC"/>
</dbReference>
<evidence type="ECO:0000259" key="2">
    <source>
        <dbReference type="Pfam" id="PF00561"/>
    </source>
</evidence>
<dbReference type="GO" id="GO:0016787">
    <property type="term" value="F:hydrolase activity"/>
    <property type="evidence" value="ECO:0007669"/>
    <property type="project" value="UniProtKB-KW"/>
</dbReference>